<evidence type="ECO:0000313" key="1">
    <source>
        <dbReference type="EMBL" id="KKK13921.1"/>
    </source>
</evidence>
<name>A0A0F8USV6_9EURO</name>
<comment type="caution">
    <text evidence="1">The sequence shown here is derived from an EMBL/GenBank/DDBJ whole genome shotgun (WGS) entry which is preliminary data.</text>
</comment>
<dbReference type="Proteomes" id="UP000034947">
    <property type="component" value="Unassembled WGS sequence"/>
</dbReference>
<accession>A0A0F8USV6</accession>
<reference evidence="1 2" key="1">
    <citation type="submission" date="2015-02" db="EMBL/GenBank/DDBJ databases">
        <title>Draft Genome Sequences of Two Closely-Related Aflatoxigenic Aspergillus Species Obtained from the Cote d'Ivoire.</title>
        <authorList>
            <person name="Moore G.G."/>
            <person name="Beltz S.B."/>
            <person name="Mack B.M."/>
        </authorList>
    </citation>
    <scope>NUCLEOTIDE SEQUENCE [LARGE SCALE GENOMIC DNA]</scope>
    <source>
        <strain evidence="1 2">SRRC1432</strain>
    </source>
</reference>
<sequence>MDSDYPPLPSTTGINASLHSLSLSDGENAAQFSSGSETLILTTHGEQVPVPGVQVIAETGDVILRYDSSEKSPLGKSETATYRWKVSSSALMRNSAYYRALLDPTKFSEGREFRKQKELCGFSTDLEVAGMATTYTDDAGEYPLPTICLPGNQFSPRLGVDAIELFLRTLSFDSSDEDEHRGFDAEIKAQRTAVIAGVVELADIFNSPQIVRDTLKRSGYSLGKPKTRLTKFSSSMLTLTEDRIRQSIFIAGFLEDKVAFQMLTHTLIVAGSRNWVNGLESPDPDAPRWHYFSDGLEEELYYRRQCVLNTITDLQAYFLRMYGALEEPPGPQTTPLNPSTAASVIRSRQYQCRCGLGNSSACDAFHLGQMTRFFTLRTKTIFIGSTLIDPDFNPDAIWESEDADATEQVEFNLIARPSTDLTAIISSLKQCPDYQIDANHTSCGIRRRFLPTLDCIEGFVGDDRGLLGVNLQYWKGGKWPVVMGSWGNRSLRRALVMDIRLSRISGIPLMSRGTFGAESREEDARLLFTAKKRNWEA</sequence>
<dbReference type="AlphaFoldDB" id="A0A0F8USV6"/>
<proteinExistence type="predicted"/>
<dbReference type="OrthoDB" id="5398371at2759"/>
<evidence type="ECO:0000313" key="2">
    <source>
        <dbReference type="Proteomes" id="UP000034947"/>
    </source>
</evidence>
<gene>
    <name evidence="1" type="ORF">AOCH_002839</name>
</gene>
<protein>
    <submittedName>
        <fullName evidence="1">Uncharacterized protein</fullName>
    </submittedName>
</protein>
<dbReference type="VEuPathDB" id="FungiDB:P175DRAFT_0507645"/>
<organism evidence="1 2">
    <name type="scientific">Aspergillus ochraceoroseus</name>
    <dbReference type="NCBI Taxonomy" id="138278"/>
    <lineage>
        <taxon>Eukaryota</taxon>
        <taxon>Fungi</taxon>
        <taxon>Dikarya</taxon>
        <taxon>Ascomycota</taxon>
        <taxon>Pezizomycotina</taxon>
        <taxon>Eurotiomycetes</taxon>
        <taxon>Eurotiomycetidae</taxon>
        <taxon>Eurotiales</taxon>
        <taxon>Aspergillaceae</taxon>
        <taxon>Aspergillus</taxon>
        <taxon>Aspergillus subgen. Nidulantes</taxon>
    </lineage>
</organism>
<dbReference type="EMBL" id="JYKN01003136">
    <property type="protein sequence ID" value="KKK13921.1"/>
    <property type="molecule type" value="Genomic_DNA"/>
</dbReference>
<keyword evidence="2" id="KW-1185">Reference proteome</keyword>